<name>J9G646_9ZZZZ</name>
<keyword evidence="1" id="KW-0812">Transmembrane</keyword>
<organism evidence="2">
    <name type="scientific">gut metagenome</name>
    <dbReference type="NCBI Taxonomy" id="749906"/>
    <lineage>
        <taxon>unclassified sequences</taxon>
        <taxon>metagenomes</taxon>
        <taxon>organismal metagenomes</taxon>
    </lineage>
</organism>
<keyword evidence="1" id="KW-0472">Membrane</keyword>
<evidence type="ECO:0000256" key="1">
    <source>
        <dbReference type="SAM" id="Phobius"/>
    </source>
</evidence>
<dbReference type="AlphaFoldDB" id="J9G646"/>
<sequence>MAIFNDRSRFNHISPPIFCSILRKSKLISHFPFGFLVGVFQFGLVNLVDLDRYAKRQPIVSLSFAVDIVKLNAVLLLKNRYFVLV</sequence>
<keyword evidence="1" id="KW-1133">Transmembrane helix</keyword>
<comment type="caution">
    <text evidence="2">The sequence shown here is derived from an EMBL/GenBank/DDBJ whole genome shotgun (WGS) entry which is preliminary data.</text>
</comment>
<accession>J9G646</accession>
<gene>
    <name evidence="2" type="ORF">EVA_16925</name>
</gene>
<protein>
    <submittedName>
        <fullName evidence="2">Membrane protein</fullName>
    </submittedName>
</protein>
<proteinExistence type="predicted"/>
<evidence type="ECO:0000313" key="2">
    <source>
        <dbReference type="EMBL" id="EJW94969.1"/>
    </source>
</evidence>
<dbReference type="EMBL" id="AMCI01006078">
    <property type="protein sequence ID" value="EJW94969.1"/>
    <property type="molecule type" value="Genomic_DNA"/>
</dbReference>
<feature type="transmembrane region" description="Helical" evidence="1">
    <location>
        <begin position="59"/>
        <end position="77"/>
    </location>
</feature>
<reference evidence="2" key="1">
    <citation type="journal article" date="2012" name="PLoS ONE">
        <title>Gene sets for utilization of primary and secondary nutrition supplies in the distal gut of endangered iberian lynx.</title>
        <authorList>
            <person name="Alcaide M."/>
            <person name="Messina E."/>
            <person name="Richter M."/>
            <person name="Bargiela R."/>
            <person name="Peplies J."/>
            <person name="Huws S.A."/>
            <person name="Newbold C.J."/>
            <person name="Golyshin P.N."/>
            <person name="Simon M.A."/>
            <person name="Lopez G."/>
            <person name="Yakimov M.M."/>
            <person name="Ferrer M."/>
        </authorList>
    </citation>
    <scope>NUCLEOTIDE SEQUENCE</scope>
</reference>
<feature type="transmembrane region" description="Helical" evidence="1">
    <location>
        <begin position="27"/>
        <end position="47"/>
    </location>
</feature>